<dbReference type="AlphaFoldDB" id="A0A9N9HHW8"/>
<dbReference type="PANTHER" id="PTHR34992">
    <property type="entry name" value="HYPHAL ANASTAMOSIS-7 PROTEIN"/>
    <property type="match status" value="1"/>
</dbReference>
<evidence type="ECO:0000256" key="1">
    <source>
        <dbReference type="ARBA" id="ARBA00004236"/>
    </source>
</evidence>
<dbReference type="PANTHER" id="PTHR34992:SF1">
    <property type="entry name" value="COPPER ACQUISITION FACTOR BIM1-LIKE DOMAIN-CONTAINING PROTEIN"/>
    <property type="match status" value="1"/>
</dbReference>
<evidence type="ECO:0000313" key="10">
    <source>
        <dbReference type="EMBL" id="CAG8676930.1"/>
    </source>
</evidence>
<evidence type="ECO:0000259" key="9">
    <source>
        <dbReference type="Pfam" id="PF20238"/>
    </source>
</evidence>
<evidence type="ECO:0000256" key="2">
    <source>
        <dbReference type="ARBA" id="ARBA00022475"/>
    </source>
</evidence>
<sequence>MNTSKTFASILVLFFAFISSANAHFRFFTPPNRGSGGDLYAQFPCGGFNEINLTSITEFPINGVVTGRFGDPATGTIIYSYAPTSSGTFVPVSENITIEYTDAFAYPQYLNTTLDLTKASAKVGDQGVLQAFLQSATLTQYQCADIKISDKPQYLKFVSDGPKGENDVIRAITCLTTSKQKRLRNQIQSVEIKSILSCMTYLIF</sequence>
<dbReference type="GO" id="GO:0005886">
    <property type="term" value="C:plasma membrane"/>
    <property type="evidence" value="ECO:0007669"/>
    <property type="project" value="UniProtKB-SubCell"/>
</dbReference>
<evidence type="ECO:0000256" key="8">
    <source>
        <dbReference type="SAM" id="SignalP"/>
    </source>
</evidence>
<keyword evidence="3 8" id="KW-0732">Signal</keyword>
<dbReference type="InterPro" id="IPR046530">
    <property type="entry name" value="BIM1-like_dom"/>
</dbReference>
<comment type="caution">
    <text evidence="10">The sequence shown here is derived from an EMBL/GenBank/DDBJ whole genome shotgun (WGS) entry which is preliminary data.</text>
</comment>
<evidence type="ECO:0000256" key="6">
    <source>
        <dbReference type="ARBA" id="ARBA00023288"/>
    </source>
</evidence>
<evidence type="ECO:0000256" key="3">
    <source>
        <dbReference type="ARBA" id="ARBA00022729"/>
    </source>
</evidence>
<keyword evidence="5" id="KW-0325">Glycoprotein</keyword>
<evidence type="ECO:0000256" key="4">
    <source>
        <dbReference type="ARBA" id="ARBA00023136"/>
    </source>
</evidence>
<keyword evidence="11" id="KW-1185">Reference proteome</keyword>
<dbReference type="EMBL" id="CAJVPQ010005869">
    <property type="protein sequence ID" value="CAG8676930.1"/>
    <property type="molecule type" value="Genomic_DNA"/>
</dbReference>
<evidence type="ECO:0000256" key="5">
    <source>
        <dbReference type="ARBA" id="ARBA00023180"/>
    </source>
</evidence>
<name>A0A9N9HHW8_9GLOM</name>
<protein>
    <submittedName>
        <fullName evidence="10">6115_t:CDS:1</fullName>
    </submittedName>
</protein>
<reference evidence="10" key="1">
    <citation type="submission" date="2021-06" db="EMBL/GenBank/DDBJ databases">
        <authorList>
            <person name="Kallberg Y."/>
            <person name="Tangrot J."/>
            <person name="Rosling A."/>
        </authorList>
    </citation>
    <scope>NUCLEOTIDE SEQUENCE</scope>
    <source>
        <strain evidence="10">UK204</strain>
    </source>
</reference>
<dbReference type="GO" id="GO:0012505">
    <property type="term" value="C:endomembrane system"/>
    <property type="evidence" value="ECO:0007669"/>
    <property type="project" value="UniProtKB-SubCell"/>
</dbReference>
<feature type="domain" description="Copper acquisition factor BIM1-like" evidence="9">
    <location>
        <begin position="22"/>
        <end position="151"/>
    </location>
</feature>
<feature type="chain" id="PRO_5040300944" evidence="8">
    <location>
        <begin position="24"/>
        <end position="204"/>
    </location>
</feature>
<dbReference type="InterPro" id="IPR046936">
    <property type="entry name" value="BIM1-like"/>
</dbReference>
<organism evidence="10 11">
    <name type="scientific">Funneliformis caledonium</name>
    <dbReference type="NCBI Taxonomy" id="1117310"/>
    <lineage>
        <taxon>Eukaryota</taxon>
        <taxon>Fungi</taxon>
        <taxon>Fungi incertae sedis</taxon>
        <taxon>Mucoromycota</taxon>
        <taxon>Glomeromycotina</taxon>
        <taxon>Glomeromycetes</taxon>
        <taxon>Glomerales</taxon>
        <taxon>Glomeraceae</taxon>
        <taxon>Funneliformis</taxon>
    </lineage>
</organism>
<accession>A0A9N9HHW8</accession>
<dbReference type="Proteomes" id="UP000789570">
    <property type="component" value="Unassembled WGS sequence"/>
</dbReference>
<dbReference type="OrthoDB" id="2146436at2759"/>
<keyword evidence="2" id="KW-1003">Cell membrane</keyword>
<feature type="signal peptide" evidence="8">
    <location>
        <begin position="1"/>
        <end position="23"/>
    </location>
</feature>
<gene>
    <name evidence="10" type="ORF">FCALED_LOCUS12301</name>
</gene>
<keyword evidence="6" id="KW-0449">Lipoprotein</keyword>
<comment type="subcellular location">
    <subcellularLocation>
        <location evidence="1">Cell membrane</location>
    </subcellularLocation>
    <subcellularLocation>
        <location evidence="7">Endomembrane system</location>
        <topology evidence="7">Lipid-anchor</topology>
    </subcellularLocation>
</comment>
<evidence type="ECO:0000256" key="7">
    <source>
        <dbReference type="ARBA" id="ARBA00037868"/>
    </source>
</evidence>
<keyword evidence="4" id="KW-0472">Membrane</keyword>
<dbReference type="Pfam" id="PF20238">
    <property type="entry name" value="BIM1-like_dom"/>
    <property type="match status" value="1"/>
</dbReference>
<evidence type="ECO:0000313" key="11">
    <source>
        <dbReference type="Proteomes" id="UP000789570"/>
    </source>
</evidence>
<proteinExistence type="predicted"/>